<keyword evidence="2" id="KW-0378">Hydrolase</keyword>
<evidence type="ECO:0000256" key="1">
    <source>
        <dbReference type="ARBA" id="ARBA00010088"/>
    </source>
</evidence>
<sequence>MASYTQLPAGATLDIKPFKAHVEEDKLQHFKKLLELSPVGPAVFENTNAGDKYGITRDWLENAKKVWLNDFDWRRREDGINSYPDFQTSVEDSEGNLINLHFLALFSEKATAVPMAFFHGWPGSAYDFLDMLDMLKRKYAPKDLPYHVVVPSLPGYAYSSSLPIGVDYSIDLAAGAMHNLMVGLGFGSGYLVQGGDLGSFVSRMLALQYGACKGMHVNMMGVPPLDDNPPRTEDERRALQKAHEFIDTAYGFPLEQGQRPATMGLVLSASPLALLSCEDRIGEKLIAWTDGEFPLAKILEMVTLYWMTDTFPRTMYHNRGLANAHDRPKIARTSVVSKMAALQLPYVEKPCGYSLFPGEIIPVPKSWAGLSCNLVSFNQHQQGGHFAAMENPQALLADVEAYVEKAWSVQGSCAAG</sequence>
<accession>A0A5C6G5Y1</accession>
<evidence type="ECO:0000313" key="4">
    <source>
        <dbReference type="EMBL" id="TWU71256.1"/>
    </source>
</evidence>
<evidence type="ECO:0000259" key="3">
    <source>
        <dbReference type="Pfam" id="PF06441"/>
    </source>
</evidence>
<dbReference type="InterPro" id="IPR016292">
    <property type="entry name" value="Epoxide_hydrolase"/>
</dbReference>
<dbReference type="EMBL" id="SBHS01000049">
    <property type="protein sequence ID" value="TWU71256.1"/>
    <property type="molecule type" value="Genomic_DNA"/>
</dbReference>
<dbReference type="Gene3D" id="3.40.50.1820">
    <property type="entry name" value="alpha/beta hydrolase"/>
    <property type="match status" value="1"/>
</dbReference>
<organism evidence="4 5">
    <name type="scientific">Metarhizium rileyi (strain RCEF 4871)</name>
    <name type="common">Nomuraea rileyi</name>
    <dbReference type="NCBI Taxonomy" id="1649241"/>
    <lineage>
        <taxon>Eukaryota</taxon>
        <taxon>Fungi</taxon>
        <taxon>Dikarya</taxon>
        <taxon>Ascomycota</taxon>
        <taxon>Pezizomycotina</taxon>
        <taxon>Sordariomycetes</taxon>
        <taxon>Hypocreomycetidae</taxon>
        <taxon>Hypocreales</taxon>
        <taxon>Clavicipitaceae</taxon>
        <taxon>Metarhizium</taxon>
    </lineage>
</organism>
<dbReference type="InterPro" id="IPR029058">
    <property type="entry name" value="AB_hydrolase_fold"/>
</dbReference>
<dbReference type="PANTHER" id="PTHR21661:SF39">
    <property type="entry name" value="HYDROLASE, PUTATIVE (AFU_ORTHOLOGUE AFUA_3G08960)-RELATED"/>
    <property type="match status" value="1"/>
</dbReference>
<comment type="similarity">
    <text evidence="1">Belongs to the peptidase S33 family.</text>
</comment>
<dbReference type="GO" id="GO:0097176">
    <property type="term" value="P:epoxide metabolic process"/>
    <property type="evidence" value="ECO:0007669"/>
    <property type="project" value="TreeGrafter"/>
</dbReference>
<proteinExistence type="inferred from homology"/>
<comment type="caution">
    <text evidence="4">The sequence shown here is derived from an EMBL/GenBank/DDBJ whole genome shotgun (WGS) entry which is preliminary data.</text>
</comment>
<reference evidence="5" key="1">
    <citation type="submission" date="2018-12" db="EMBL/GenBank/DDBJ databases">
        <title>The complete genome of Metarhizium rileyi, a key fungal pathogen of Lepidoptera.</title>
        <authorList>
            <person name="Binneck E."/>
            <person name="Lastra C.C.L."/>
            <person name="Sosa-Gomez D.R."/>
        </authorList>
    </citation>
    <scope>NUCLEOTIDE SEQUENCE [LARGE SCALE GENOMIC DNA]</scope>
    <source>
        <strain evidence="5">Cep018-CH2</strain>
    </source>
</reference>
<dbReference type="GO" id="GO:0004301">
    <property type="term" value="F:epoxide hydrolase activity"/>
    <property type="evidence" value="ECO:0007669"/>
    <property type="project" value="TreeGrafter"/>
</dbReference>
<dbReference type="InterPro" id="IPR000639">
    <property type="entry name" value="Epox_hydrolase-like"/>
</dbReference>
<feature type="domain" description="Epoxide hydrolase N-terminal" evidence="3">
    <location>
        <begin position="15"/>
        <end position="128"/>
    </location>
</feature>
<dbReference type="Pfam" id="PF06441">
    <property type="entry name" value="EHN"/>
    <property type="match status" value="1"/>
</dbReference>
<dbReference type="InterPro" id="IPR010497">
    <property type="entry name" value="Epoxide_hydro_N"/>
</dbReference>
<evidence type="ECO:0000313" key="5">
    <source>
        <dbReference type="Proteomes" id="UP000317257"/>
    </source>
</evidence>
<dbReference type="PRINTS" id="PR00412">
    <property type="entry name" value="EPOXHYDRLASE"/>
</dbReference>
<evidence type="ECO:0000256" key="2">
    <source>
        <dbReference type="ARBA" id="ARBA00022801"/>
    </source>
</evidence>
<name>A0A5C6G5Y1_METRR</name>
<gene>
    <name evidence="4" type="ORF">ED733_002744</name>
</gene>
<protein>
    <recommendedName>
        <fullName evidence="3">Epoxide hydrolase N-terminal domain-containing protein</fullName>
    </recommendedName>
</protein>
<dbReference type="PANTHER" id="PTHR21661">
    <property type="entry name" value="EPOXIDE HYDROLASE 1-RELATED"/>
    <property type="match status" value="1"/>
</dbReference>
<dbReference type="PIRSF" id="PIRSF001112">
    <property type="entry name" value="Epoxide_hydrolase"/>
    <property type="match status" value="1"/>
</dbReference>
<dbReference type="AlphaFoldDB" id="A0A5C6G5Y1"/>
<dbReference type="SUPFAM" id="SSF53474">
    <property type="entry name" value="alpha/beta-Hydrolases"/>
    <property type="match status" value="1"/>
</dbReference>
<dbReference type="Proteomes" id="UP000317257">
    <property type="component" value="Unassembled WGS sequence"/>
</dbReference>